<accession>A0AA36ME66</accession>
<evidence type="ECO:0000313" key="2">
    <source>
        <dbReference type="Proteomes" id="UP001176961"/>
    </source>
</evidence>
<name>A0AA36ME66_CYLNA</name>
<dbReference type="AlphaFoldDB" id="A0AA36ME66"/>
<keyword evidence="2" id="KW-1185">Reference proteome</keyword>
<dbReference type="Proteomes" id="UP001176961">
    <property type="component" value="Unassembled WGS sequence"/>
</dbReference>
<organism evidence="1 2">
    <name type="scientific">Cylicocyclus nassatus</name>
    <name type="common">Nematode worm</name>
    <dbReference type="NCBI Taxonomy" id="53992"/>
    <lineage>
        <taxon>Eukaryota</taxon>
        <taxon>Metazoa</taxon>
        <taxon>Ecdysozoa</taxon>
        <taxon>Nematoda</taxon>
        <taxon>Chromadorea</taxon>
        <taxon>Rhabditida</taxon>
        <taxon>Rhabditina</taxon>
        <taxon>Rhabditomorpha</taxon>
        <taxon>Strongyloidea</taxon>
        <taxon>Strongylidae</taxon>
        <taxon>Cylicocyclus</taxon>
    </lineage>
</organism>
<evidence type="ECO:0000313" key="1">
    <source>
        <dbReference type="EMBL" id="CAJ0607115.1"/>
    </source>
</evidence>
<dbReference type="EMBL" id="CATQJL010000316">
    <property type="protein sequence ID" value="CAJ0607115.1"/>
    <property type="molecule type" value="Genomic_DNA"/>
</dbReference>
<sequence length="81" mass="9231">MEKVSKAGEAIKEKVKAKYEEVAPAGQGNRFMEETGYENVRQTEKDIRRETERRMEHAKKIVEEKVGLGALHKQTVAKDSV</sequence>
<gene>
    <name evidence="1" type="ORF">CYNAS_LOCUS19098</name>
</gene>
<protein>
    <submittedName>
        <fullName evidence="1">Uncharacterized protein</fullName>
    </submittedName>
</protein>
<comment type="caution">
    <text evidence="1">The sequence shown here is derived from an EMBL/GenBank/DDBJ whole genome shotgun (WGS) entry which is preliminary data.</text>
</comment>
<reference evidence="1" key="1">
    <citation type="submission" date="2023-07" db="EMBL/GenBank/DDBJ databases">
        <authorList>
            <consortium name="CYATHOMIX"/>
        </authorList>
    </citation>
    <scope>NUCLEOTIDE SEQUENCE</scope>
    <source>
        <strain evidence="1">N/A</strain>
    </source>
</reference>
<proteinExistence type="predicted"/>